<dbReference type="Gene3D" id="3.40.50.1820">
    <property type="entry name" value="alpha/beta hydrolase"/>
    <property type="match status" value="1"/>
</dbReference>
<dbReference type="GO" id="GO:0016787">
    <property type="term" value="F:hydrolase activity"/>
    <property type="evidence" value="ECO:0007669"/>
    <property type="project" value="UniProtKB-KW"/>
</dbReference>
<keyword evidence="4" id="KW-0378">Hydrolase</keyword>
<name>A0A2M9XBS8_9LEPT</name>
<dbReference type="AlphaFoldDB" id="A0A2M9XBS8"/>
<dbReference type="OrthoDB" id="334691at2"/>
<accession>A0A2M9XBS8</accession>
<evidence type="ECO:0000313" key="5">
    <source>
        <dbReference type="Proteomes" id="UP000232196"/>
    </source>
</evidence>
<gene>
    <name evidence="4" type="ORF">CH357_12900</name>
</gene>
<evidence type="ECO:0000259" key="3">
    <source>
        <dbReference type="Pfam" id="PF00561"/>
    </source>
</evidence>
<keyword evidence="5" id="KW-1185">Reference proteome</keyword>
<organism evidence="4 5">
    <name type="scientific">Leptospira hartskeerlii</name>
    <dbReference type="NCBI Taxonomy" id="2023177"/>
    <lineage>
        <taxon>Bacteria</taxon>
        <taxon>Pseudomonadati</taxon>
        <taxon>Spirochaetota</taxon>
        <taxon>Spirochaetia</taxon>
        <taxon>Leptospirales</taxon>
        <taxon>Leptospiraceae</taxon>
        <taxon>Leptospira</taxon>
    </lineage>
</organism>
<evidence type="ECO:0000313" key="4">
    <source>
        <dbReference type="EMBL" id="PJZ25104.1"/>
    </source>
</evidence>
<dbReference type="GO" id="GO:0016042">
    <property type="term" value="P:lipid catabolic process"/>
    <property type="evidence" value="ECO:0007669"/>
    <property type="project" value="UniProtKB-KW"/>
</dbReference>
<evidence type="ECO:0000256" key="1">
    <source>
        <dbReference type="ARBA" id="ARBA00022963"/>
    </source>
</evidence>
<dbReference type="InterPro" id="IPR000073">
    <property type="entry name" value="AB_hydrolase_1"/>
</dbReference>
<protein>
    <submittedName>
        <fullName evidence="4">Alpha/beta hydrolase</fullName>
    </submittedName>
</protein>
<evidence type="ECO:0000256" key="2">
    <source>
        <dbReference type="ARBA" id="ARBA00023098"/>
    </source>
</evidence>
<dbReference type="EMBL" id="NPDN01000006">
    <property type="protein sequence ID" value="PJZ25104.1"/>
    <property type="molecule type" value="Genomic_DNA"/>
</dbReference>
<keyword evidence="1" id="KW-0442">Lipid degradation</keyword>
<reference evidence="4 5" key="1">
    <citation type="submission" date="2017-07" db="EMBL/GenBank/DDBJ databases">
        <title>Leptospira spp. isolated from tropical soils.</title>
        <authorList>
            <person name="Thibeaux R."/>
            <person name="Iraola G."/>
            <person name="Ferres I."/>
            <person name="Bierque E."/>
            <person name="Girault D."/>
            <person name="Soupe-Gilbert M.-E."/>
            <person name="Picardeau M."/>
            <person name="Goarant C."/>
        </authorList>
    </citation>
    <scope>NUCLEOTIDE SEQUENCE [LARGE SCALE GENOMIC DNA]</scope>
    <source>
        <strain evidence="4 5">MCA1-C-A1</strain>
    </source>
</reference>
<dbReference type="InterPro" id="IPR029058">
    <property type="entry name" value="AB_hydrolase_fold"/>
</dbReference>
<dbReference type="RefSeq" id="WP_100707175.1">
    <property type="nucleotide sequence ID" value="NZ_NPDL01000005.1"/>
</dbReference>
<proteinExistence type="predicted"/>
<dbReference type="Pfam" id="PF00561">
    <property type="entry name" value="Abhydrolase_1"/>
    <property type="match status" value="1"/>
</dbReference>
<sequence length="625" mass="71604">MDQTLARKVNPKPRRKGNAYAVGAEDIYIFPLSESTNLFLQKVWTAFVNKMVSMTLPNGKPIFQYAIFEAIQDKNLKIVASSTHFRMKQVTDRIGLQSIDDFIRNTIPISIQDPGNLSARYLREAILSVEKKARPEVYFHSLDDERVHPNLKQLLTKTMNYAAGIPLFVKGSPIGMLWGIRRDNMSPEQEEEVRQQLYSLYDVVDFVISKEMGLKGDPYYARKNIEKSDLHSRAKHLFYTRGFGQDEPVTTIVFDSHTYQRSYRLDASFLIPSGDGYSVSLKRFEPKERNDTGKNLLLIPGFFCRRSVMDKVARELSLRHGYRVFSMDMRGRSRRTLPLFGIREGWTVDDFIQEDFPAVLNWIKENFPNEQLVVVGHSMGGMIPRFYCSAYEEIVKRKKDSSFPLPRPDELISGIVSITSPNFVRLQAQIPGLDILKMGLKLVPSKTISDFLFDLTSFSLQTTLPTVDLNKFFKFLLGLHSSLRAVSFDLHAKVVNLRDFVGYKQISPPEWYFLIEDIFCEESTKVVLQFLRSQLSQDRSFLSYDGTLDYTALQKNLQIPLFSVLGSVDKVVPSETIENDLAALPHKKNKILSYEQGHLGIVFHMPVVKEMCSEIDSWIKGLDST</sequence>
<feature type="domain" description="AB hydrolase-1" evidence="3">
    <location>
        <begin position="296"/>
        <end position="599"/>
    </location>
</feature>
<keyword evidence="2" id="KW-0443">Lipid metabolism</keyword>
<dbReference type="SUPFAM" id="SSF53474">
    <property type="entry name" value="alpha/beta-Hydrolases"/>
    <property type="match status" value="1"/>
</dbReference>
<comment type="caution">
    <text evidence="4">The sequence shown here is derived from an EMBL/GenBank/DDBJ whole genome shotgun (WGS) entry which is preliminary data.</text>
</comment>
<dbReference type="Proteomes" id="UP000232196">
    <property type="component" value="Unassembled WGS sequence"/>
</dbReference>
<dbReference type="PANTHER" id="PTHR11005">
    <property type="entry name" value="LYSOSOMAL ACID LIPASE-RELATED"/>
    <property type="match status" value="1"/>
</dbReference>